<comment type="caution">
    <text evidence="2">The sequence shown here is derived from an EMBL/GenBank/DDBJ whole genome shotgun (WGS) entry which is preliminary data.</text>
</comment>
<feature type="region of interest" description="Disordered" evidence="1">
    <location>
        <begin position="49"/>
        <end position="73"/>
    </location>
</feature>
<evidence type="ECO:0000313" key="2">
    <source>
        <dbReference type="EMBL" id="EJK58698.1"/>
    </source>
</evidence>
<accession>K0RY89</accession>
<sequence length="123" mass="14040">MPLAPSTGALRSAPIRASSMARASAAAMDYYGVCFEILGLVAGWEPLSSQEPKQQQQRQQQQGIIRARRRDGETARRYACGWYDEENRRIERPLRRVRRWIPKRPTVSCTVYEATAVLLIHPI</sequence>
<reference evidence="2 3" key="1">
    <citation type="journal article" date="2012" name="Genome Biol.">
        <title>Genome and low-iron response of an oceanic diatom adapted to chronic iron limitation.</title>
        <authorList>
            <person name="Lommer M."/>
            <person name="Specht M."/>
            <person name="Roy A.S."/>
            <person name="Kraemer L."/>
            <person name="Andreson R."/>
            <person name="Gutowska M.A."/>
            <person name="Wolf J."/>
            <person name="Bergner S.V."/>
            <person name="Schilhabel M.B."/>
            <person name="Klostermeier U.C."/>
            <person name="Beiko R.G."/>
            <person name="Rosenstiel P."/>
            <person name="Hippler M."/>
            <person name="Laroche J."/>
        </authorList>
    </citation>
    <scope>NUCLEOTIDE SEQUENCE [LARGE SCALE GENOMIC DNA]</scope>
    <source>
        <strain evidence="2 3">CCMP1005</strain>
    </source>
</reference>
<dbReference type="EMBL" id="AGNL01024464">
    <property type="protein sequence ID" value="EJK58698.1"/>
    <property type="molecule type" value="Genomic_DNA"/>
</dbReference>
<evidence type="ECO:0000313" key="3">
    <source>
        <dbReference type="Proteomes" id="UP000266841"/>
    </source>
</evidence>
<keyword evidence="3" id="KW-1185">Reference proteome</keyword>
<gene>
    <name evidence="2" type="ORF">THAOC_21154</name>
</gene>
<feature type="compositionally biased region" description="Low complexity" evidence="1">
    <location>
        <begin position="54"/>
        <end position="65"/>
    </location>
</feature>
<name>K0RY89_THAOC</name>
<dbReference type="Proteomes" id="UP000266841">
    <property type="component" value="Unassembled WGS sequence"/>
</dbReference>
<protein>
    <submittedName>
        <fullName evidence="2">Uncharacterized protein</fullName>
    </submittedName>
</protein>
<evidence type="ECO:0000256" key="1">
    <source>
        <dbReference type="SAM" id="MobiDB-lite"/>
    </source>
</evidence>
<organism evidence="2 3">
    <name type="scientific">Thalassiosira oceanica</name>
    <name type="common">Marine diatom</name>
    <dbReference type="NCBI Taxonomy" id="159749"/>
    <lineage>
        <taxon>Eukaryota</taxon>
        <taxon>Sar</taxon>
        <taxon>Stramenopiles</taxon>
        <taxon>Ochrophyta</taxon>
        <taxon>Bacillariophyta</taxon>
        <taxon>Coscinodiscophyceae</taxon>
        <taxon>Thalassiosirophycidae</taxon>
        <taxon>Thalassiosirales</taxon>
        <taxon>Thalassiosiraceae</taxon>
        <taxon>Thalassiosira</taxon>
    </lineage>
</organism>
<proteinExistence type="predicted"/>
<dbReference type="AlphaFoldDB" id="K0RY89"/>